<dbReference type="InParanoid" id="A0A067M7J8"/>
<protein>
    <recommendedName>
        <fullName evidence="3">WH1 domain-containing protein</fullName>
    </recommendedName>
</protein>
<feature type="compositionally biased region" description="Low complexity" evidence="2">
    <location>
        <begin position="219"/>
        <end position="236"/>
    </location>
</feature>
<evidence type="ECO:0000313" key="5">
    <source>
        <dbReference type="Proteomes" id="UP000027195"/>
    </source>
</evidence>
<keyword evidence="5" id="KW-1185">Reference proteome</keyword>
<dbReference type="OrthoDB" id="8963340at2759"/>
<dbReference type="GO" id="GO:0007015">
    <property type="term" value="P:actin filament organization"/>
    <property type="evidence" value="ECO:0007669"/>
    <property type="project" value="UniProtKB-ARBA"/>
</dbReference>
<dbReference type="AlphaFoldDB" id="A0A067M7J8"/>
<dbReference type="STRING" id="930990.A0A067M7J8"/>
<dbReference type="FunFam" id="2.30.29.30:FF:000281">
    <property type="entry name" value="Actin associated protein"/>
    <property type="match status" value="1"/>
</dbReference>
<keyword evidence="1" id="KW-0597">Phosphoprotein</keyword>
<dbReference type="EMBL" id="KL198065">
    <property type="protein sequence ID" value="KDQ10685.1"/>
    <property type="molecule type" value="Genomic_DNA"/>
</dbReference>
<evidence type="ECO:0000259" key="3">
    <source>
        <dbReference type="PROSITE" id="PS50229"/>
    </source>
</evidence>
<dbReference type="Pfam" id="PF00568">
    <property type="entry name" value="WH1"/>
    <property type="match status" value="1"/>
</dbReference>
<feature type="domain" description="WH1" evidence="3">
    <location>
        <begin position="19"/>
        <end position="130"/>
    </location>
</feature>
<dbReference type="CDD" id="cd01205">
    <property type="entry name" value="EVH1_WASP-like"/>
    <property type="match status" value="1"/>
</dbReference>
<dbReference type="InterPro" id="IPR011993">
    <property type="entry name" value="PH-like_dom_sf"/>
</dbReference>
<dbReference type="SUPFAM" id="SSF50729">
    <property type="entry name" value="PH domain-like"/>
    <property type="match status" value="1"/>
</dbReference>
<reference evidence="5" key="1">
    <citation type="journal article" date="2014" name="Proc. Natl. Acad. Sci. U.S.A.">
        <title>Extensive sampling of basidiomycete genomes demonstrates inadequacy of the white-rot/brown-rot paradigm for wood decay fungi.</title>
        <authorList>
            <person name="Riley R."/>
            <person name="Salamov A.A."/>
            <person name="Brown D.W."/>
            <person name="Nagy L.G."/>
            <person name="Floudas D."/>
            <person name="Held B.W."/>
            <person name="Levasseur A."/>
            <person name="Lombard V."/>
            <person name="Morin E."/>
            <person name="Otillar R."/>
            <person name="Lindquist E.A."/>
            <person name="Sun H."/>
            <person name="LaButti K.M."/>
            <person name="Schmutz J."/>
            <person name="Jabbour D."/>
            <person name="Luo H."/>
            <person name="Baker S.E."/>
            <person name="Pisabarro A.G."/>
            <person name="Walton J.D."/>
            <person name="Blanchette R.A."/>
            <person name="Henrissat B."/>
            <person name="Martin F."/>
            <person name="Cullen D."/>
            <person name="Hibbett D.S."/>
            <person name="Grigoriev I.V."/>
        </authorList>
    </citation>
    <scope>NUCLEOTIDE SEQUENCE [LARGE SCALE GENOMIC DNA]</scope>
    <source>
        <strain evidence="5">FD-172 SS1</strain>
    </source>
</reference>
<name>A0A067M7J8_BOTB1</name>
<dbReference type="GO" id="GO:0008092">
    <property type="term" value="F:cytoskeletal protein binding"/>
    <property type="evidence" value="ECO:0007669"/>
    <property type="project" value="UniProtKB-ARBA"/>
</dbReference>
<sequence>MPARSTLSSANKDRVELIFPRTNYTILTATLARIYYAYPNPKEWSYSGLQGALAFVYDHENDAFWFHLVDISGTRGVTWEHEVYEAFKYHEDRPFFHSFAGDEYEIGFVFAEEAEAAALYKKVRTREREKIKTSKFNNNDESPVSIPKTLPHIGYDGKAGVSSHIADESWQEILDKIAKTPGVTPEMLKREEKFLREHYEHELAARAKEKEQKASSPLASRRPGHGSSSSISASSAPPTPASSTPVPPLTFLRPPPPVGGPSAERLPPPAVAGHDHPASVRDKGIRKTADRP</sequence>
<evidence type="ECO:0000256" key="1">
    <source>
        <dbReference type="ARBA" id="ARBA00022553"/>
    </source>
</evidence>
<dbReference type="GO" id="GO:0030479">
    <property type="term" value="C:actin cortical patch"/>
    <property type="evidence" value="ECO:0007669"/>
    <property type="project" value="UniProtKB-ARBA"/>
</dbReference>
<evidence type="ECO:0000313" key="4">
    <source>
        <dbReference type="EMBL" id="KDQ10685.1"/>
    </source>
</evidence>
<gene>
    <name evidence="4" type="ORF">BOTBODRAFT_487757</name>
</gene>
<organism evidence="4 5">
    <name type="scientific">Botryobasidium botryosum (strain FD-172 SS1)</name>
    <dbReference type="NCBI Taxonomy" id="930990"/>
    <lineage>
        <taxon>Eukaryota</taxon>
        <taxon>Fungi</taxon>
        <taxon>Dikarya</taxon>
        <taxon>Basidiomycota</taxon>
        <taxon>Agaricomycotina</taxon>
        <taxon>Agaricomycetes</taxon>
        <taxon>Cantharellales</taxon>
        <taxon>Botryobasidiaceae</taxon>
        <taxon>Botryobasidium</taxon>
    </lineage>
</organism>
<dbReference type="InterPro" id="IPR033927">
    <property type="entry name" value="WASPfam_EVH1"/>
</dbReference>
<feature type="region of interest" description="Disordered" evidence="2">
    <location>
        <begin position="205"/>
        <end position="292"/>
    </location>
</feature>
<feature type="compositionally biased region" description="Basic and acidic residues" evidence="2">
    <location>
        <begin position="273"/>
        <end position="292"/>
    </location>
</feature>
<proteinExistence type="predicted"/>
<dbReference type="HOGENOM" id="CLU_015385_0_0_1"/>
<dbReference type="Gene3D" id="2.30.29.30">
    <property type="entry name" value="Pleckstrin-homology domain (PH domain)/Phosphotyrosine-binding domain (PTB)"/>
    <property type="match status" value="1"/>
</dbReference>
<dbReference type="InterPro" id="IPR000697">
    <property type="entry name" value="WH1/EVH1_dom"/>
</dbReference>
<feature type="compositionally biased region" description="Pro residues" evidence="2">
    <location>
        <begin position="237"/>
        <end position="259"/>
    </location>
</feature>
<dbReference type="SMART" id="SM00461">
    <property type="entry name" value="WH1"/>
    <property type="match status" value="1"/>
</dbReference>
<dbReference type="PROSITE" id="PS50229">
    <property type="entry name" value="WH1"/>
    <property type="match status" value="1"/>
</dbReference>
<accession>A0A067M7J8</accession>
<dbReference type="GO" id="GO:0071933">
    <property type="term" value="F:Arp2/3 complex binding"/>
    <property type="evidence" value="ECO:0007669"/>
    <property type="project" value="UniProtKB-ARBA"/>
</dbReference>
<dbReference type="Proteomes" id="UP000027195">
    <property type="component" value="Unassembled WGS sequence"/>
</dbReference>
<evidence type="ECO:0000256" key="2">
    <source>
        <dbReference type="SAM" id="MobiDB-lite"/>
    </source>
</evidence>